<evidence type="ECO:0000256" key="1">
    <source>
        <dbReference type="SAM" id="MobiDB-lite"/>
    </source>
</evidence>
<dbReference type="AlphaFoldDB" id="A0A067RMH2"/>
<feature type="compositionally biased region" description="Polar residues" evidence="1">
    <location>
        <begin position="1"/>
        <end position="13"/>
    </location>
</feature>
<dbReference type="EMBL" id="KK852538">
    <property type="protein sequence ID" value="KDR21800.1"/>
    <property type="molecule type" value="Genomic_DNA"/>
</dbReference>
<name>A0A067RMH2_ZOONE</name>
<sequence>MCKTSKTLRNNVAANKHKHSPTKTKIVDDVTTTFSELLN</sequence>
<organism evidence="2 3">
    <name type="scientific">Zootermopsis nevadensis</name>
    <name type="common">Dampwood termite</name>
    <dbReference type="NCBI Taxonomy" id="136037"/>
    <lineage>
        <taxon>Eukaryota</taxon>
        <taxon>Metazoa</taxon>
        <taxon>Ecdysozoa</taxon>
        <taxon>Arthropoda</taxon>
        <taxon>Hexapoda</taxon>
        <taxon>Insecta</taxon>
        <taxon>Pterygota</taxon>
        <taxon>Neoptera</taxon>
        <taxon>Polyneoptera</taxon>
        <taxon>Dictyoptera</taxon>
        <taxon>Blattodea</taxon>
        <taxon>Blattoidea</taxon>
        <taxon>Termitoidae</taxon>
        <taxon>Termopsidae</taxon>
        <taxon>Zootermopsis</taxon>
    </lineage>
</organism>
<proteinExistence type="predicted"/>
<feature type="region of interest" description="Disordered" evidence="1">
    <location>
        <begin position="1"/>
        <end position="20"/>
    </location>
</feature>
<evidence type="ECO:0000313" key="2">
    <source>
        <dbReference type="EMBL" id="KDR21800.1"/>
    </source>
</evidence>
<gene>
    <name evidence="2" type="ORF">L798_02602</name>
</gene>
<protein>
    <submittedName>
        <fullName evidence="2">Uncharacterized protein</fullName>
    </submittedName>
</protein>
<dbReference type="InParanoid" id="A0A067RMH2"/>
<accession>A0A067RMH2</accession>
<keyword evidence="3" id="KW-1185">Reference proteome</keyword>
<dbReference type="Proteomes" id="UP000027135">
    <property type="component" value="Unassembled WGS sequence"/>
</dbReference>
<reference evidence="2 3" key="1">
    <citation type="journal article" date="2014" name="Nat. Commun.">
        <title>Molecular traces of alternative social organization in a termite genome.</title>
        <authorList>
            <person name="Terrapon N."/>
            <person name="Li C."/>
            <person name="Robertson H.M."/>
            <person name="Ji L."/>
            <person name="Meng X."/>
            <person name="Booth W."/>
            <person name="Chen Z."/>
            <person name="Childers C.P."/>
            <person name="Glastad K.M."/>
            <person name="Gokhale K."/>
            <person name="Gowin J."/>
            <person name="Gronenberg W."/>
            <person name="Hermansen R.A."/>
            <person name="Hu H."/>
            <person name="Hunt B.G."/>
            <person name="Huylmans A.K."/>
            <person name="Khalil S.M."/>
            <person name="Mitchell R.D."/>
            <person name="Munoz-Torres M.C."/>
            <person name="Mustard J.A."/>
            <person name="Pan H."/>
            <person name="Reese J.T."/>
            <person name="Scharf M.E."/>
            <person name="Sun F."/>
            <person name="Vogel H."/>
            <person name="Xiao J."/>
            <person name="Yang W."/>
            <person name="Yang Z."/>
            <person name="Yang Z."/>
            <person name="Zhou J."/>
            <person name="Zhu J."/>
            <person name="Brent C.S."/>
            <person name="Elsik C.G."/>
            <person name="Goodisman M.A."/>
            <person name="Liberles D.A."/>
            <person name="Roe R.M."/>
            <person name="Vargo E.L."/>
            <person name="Vilcinskas A."/>
            <person name="Wang J."/>
            <person name="Bornberg-Bauer E."/>
            <person name="Korb J."/>
            <person name="Zhang G."/>
            <person name="Liebig J."/>
        </authorList>
    </citation>
    <scope>NUCLEOTIDE SEQUENCE [LARGE SCALE GENOMIC DNA]</scope>
    <source>
        <tissue evidence="2">Whole organism</tissue>
    </source>
</reference>
<evidence type="ECO:0000313" key="3">
    <source>
        <dbReference type="Proteomes" id="UP000027135"/>
    </source>
</evidence>